<organism evidence="2 3">
    <name type="scientific">Xylaria hypoxylon</name>
    <dbReference type="NCBI Taxonomy" id="37992"/>
    <lineage>
        <taxon>Eukaryota</taxon>
        <taxon>Fungi</taxon>
        <taxon>Dikarya</taxon>
        <taxon>Ascomycota</taxon>
        <taxon>Pezizomycotina</taxon>
        <taxon>Sordariomycetes</taxon>
        <taxon>Xylariomycetidae</taxon>
        <taxon>Xylariales</taxon>
        <taxon>Xylariaceae</taxon>
        <taxon>Xylaria</taxon>
    </lineage>
</organism>
<sequence length="107" mass="11459">MDTSDTKTGNNDTQPESQSSSHPAPLPALPAVGDGASQTLEVGGAALRLDHLGPLVVNEDGTLSRIANWEQMADIERENTVRILGKRNQTRLAKLRAAESKEGVEKK</sequence>
<reference evidence="2 3" key="1">
    <citation type="submission" date="2019-03" db="EMBL/GenBank/DDBJ databases">
        <title>Draft genome sequence of Xylaria hypoxylon DSM 108379, a ubiquitous saprotrophic-parasitic fungi on hardwood.</title>
        <authorList>
            <person name="Buettner E."/>
            <person name="Leonhardt S."/>
            <person name="Gebauer A.M."/>
            <person name="Liers C."/>
            <person name="Hofrichter M."/>
            <person name="Kellner H."/>
        </authorList>
    </citation>
    <scope>NUCLEOTIDE SEQUENCE [LARGE SCALE GENOMIC DNA]</scope>
    <source>
        <strain evidence="2 3">DSM 108379</strain>
    </source>
</reference>
<keyword evidence="3" id="KW-1185">Reference proteome</keyword>
<comment type="caution">
    <text evidence="2">The sequence shown here is derived from an EMBL/GenBank/DDBJ whole genome shotgun (WGS) entry which is preliminary data.</text>
</comment>
<dbReference type="STRING" id="37992.A0A4Z0Y6L2"/>
<dbReference type="PANTHER" id="PTHR39474:SF1">
    <property type="entry name" value="FUNGAL SPECIFIC TRANSCRIPTION FACTOR"/>
    <property type="match status" value="1"/>
</dbReference>
<dbReference type="EMBL" id="SKBN01000268">
    <property type="protein sequence ID" value="TGJ79699.1"/>
    <property type="molecule type" value="Genomic_DNA"/>
</dbReference>
<feature type="compositionally biased region" description="Polar residues" evidence="1">
    <location>
        <begin position="1"/>
        <end position="22"/>
    </location>
</feature>
<accession>A0A4Z0Y6L2</accession>
<dbReference type="PANTHER" id="PTHR39474">
    <property type="entry name" value="UNNAMED PRODUCT"/>
    <property type="match status" value="1"/>
</dbReference>
<evidence type="ECO:0000256" key="1">
    <source>
        <dbReference type="SAM" id="MobiDB-lite"/>
    </source>
</evidence>
<dbReference type="AlphaFoldDB" id="A0A4Z0Y6L2"/>
<feature type="region of interest" description="Disordered" evidence="1">
    <location>
        <begin position="1"/>
        <end position="37"/>
    </location>
</feature>
<gene>
    <name evidence="2" type="ORF">E0Z10_g9062</name>
</gene>
<dbReference type="Proteomes" id="UP000297716">
    <property type="component" value="Unassembled WGS sequence"/>
</dbReference>
<proteinExistence type="predicted"/>
<name>A0A4Z0Y6L2_9PEZI</name>
<protein>
    <submittedName>
        <fullName evidence="2">Uncharacterized protein</fullName>
    </submittedName>
</protein>
<evidence type="ECO:0000313" key="3">
    <source>
        <dbReference type="Proteomes" id="UP000297716"/>
    </source>
</evidence>
<dbReference type="OrthoDB" id="4590138at2759"/>
<evidence type="ECO:0000313" key="2">
    <source>
        <dbReference type="EMBL" id="TGJ79699.1"/>
    </source>
</evidence>